<evidence type="ECO:0000313" key="5">
    <source>
        <dbReference type="Proteomes" id="UP000006546"/>
    </source>
</evidence>
<evidence type="ECO:0000259" key="3">
    <source>
        <dbReference type="PROSITE" id="PS50887"/>
    </source>
</evidence>
<dbReference type="PROSITE" id="PS50887">
    <property type="entry name" value="GGDEF"/>
    <property type="match status" value="1"/>
</dbReference>
<keyword evidence="5" id="KW-1185">Reference proteome</keyword>
<dbReference type="OrthoDB" id="366324at2"/>
<feature type="transmembrane region" description="Helical" evidence="1">
    <location>
        <begin position="12"/>
        <end position="34"/>
    </location>
</feature>
<dbReference type="Gene3D" id="3.30.450.20">
    <property type="entry name" value="PAS domain"/>
    <property type="match status" value="1"/>
</dbReference>
<dbReference type="InterPro" id="IPR035919">
    <property type="entry name" value="EAL_sf"/>
</dbReference>
<feature type="domain" description="EAL" evidence="2">
    <location>
        <begin position="496"/>
        <end position="751"/>
    </location>
</feature>
<dbReference type="Gene3D" id="3.20.20.450">
    <property type="entry name" value="EAL domain"/>
    <property type="match status" value="1"/>
</dbReference>
<accession>F4LL41</accession>
<name>F4LL41_TREBD</name>
<dbReference type="KEGG" id="tbe:Trebr_2203"/>
<feature type="domain" description="GGDEF" evidence="3">
    <location>
        <begin position="352"/>
        <end position="484"/>
    </location>
</feature>
<dbReference type="GO" id="GO:0071111">
    <property type="term" value="F:cyclic-guanylate-specific phosphodiesterase activity"/>
    <property type="evidence" value="ECO:0007669"/>
    <property type="project" value="InterPro"/>
</dbReference>
<dbReference type="EMBL" id="CP002696">
    <property type="protein sequence ID" value="AEE17615.1"/>
    <property type="molecule type" value="Genomic_DNA"/>
</dbReference>
<dbReference type="HOGENOM" id="CLU_000445_70_44_12"/>
<dbReference type="InterPro" id="IPR000160">
    <property type="entry name" value="GGDEF_dom"/>
</dbReference>
<feature type="transmembrane region" description="Helical" evidence="1">
    <location>
        <begin position="439"/>
        <end position="460"/>
    </location>
</feature>
<proteinExistence type="predicted"/>
<organism evidence="4 5">
    <name type="scientific">Treponema brennaborense (strain DSM 12168 / CIP 105900 / DD5/3)</name>
    <dbReference type="NCBI Taxonomy" id="906968"/>
    <lineage>
        <taxon>Bacteria</taxon>
        <taxon>Pseudomonadati</taxon>
        <taxon>Spirochaetota</taxon>
        <taxon>Spirochaetia</taxon>
        <taxon>Spirochaetales</taxon>
        <taxon>Treponemataceae</taxon>
        <taxon>Treponema</taxon>
    </lineage>
</organism>
<dbReference type="Proteomes" id="UP000006546">
    <property type="component" value="Chromosome"/>
</dbReference>
<dbReference type="PANTHER" id="PTHR33121">
    <property type="entry name" value="CYCLIC DI-GMP PHOSPHODIESTERASE PDEF"/>
    <property type="match status" value="1"/>
</dbReference>
<feature type="transmembrane region" description="Helical" evidence="1">
    <location>
        <begin position="292"/>
        <end position="310"/>
    </location>
</feature>
<dbReference type="SUPFAM" id="SSF55073">
    <property type="entry name" value="Nucleotide cyclase"/>
    <property type="match status" value="1"/>
</dbReference>
<dbReference type="Pfam" id="PF00990">
    <property type="entry name" value="GGDEF"/>
    <property type="match status" value="1"/>
</dbReference>
<keyword evidence="1" id="KW-0472">Membrane</keyword>
<dbReference type="SMART" id="SM00267">
    <property type="entry name" value="GGDEF"/>
    <property type="match status" value="1"/>
</dbReference>
<dbReference type="PANTHER" id="PTHR33121:SF70">
    <property type="entry name" value="SIGNALING PROTEIN YKOW"/>
    <property type="match status" value="1"/>
</dbReference>
<dbReference type="Pfam" id="PF00563">
    <property type="entry name" value="EAL"/>
    <property type="match status" value="1"/>
</dbReference>
<dbReference type="SMART" id="SM00052">
    <property type="entry name" value="EAL"/>
    <property type="match status" value="1"/>
</dbReference>
<keyword evidence="1" id="KW-1133">Transmembrane helix</keyword>
<dbReference type="InterPro" id="IPR043128">
    <property type="entry name" value="Rev_trsase/Diguanyl_cyclase"/>
</dbReference>
<sequence>MNRSNTNSTKPYLFAIIIFLFVLLLAGLLTLYFISNRTILKSETESSVASVAQVTVTAIQTRLHSVLHNMEVSALAALQMNSPQELLEFVRQADTDNTFKDITWMQRDGSAQSVSGKRLNIPITPEHENVFSGRSAVFYVEDSPVTHMPSIVAAVPASIGGNRSGILMGSSPVTFLSSFLLIDTFNGQGFSHIVDSHGNLILTSENSNSEQTQSNFFDHMKKEGTVTRDYSLEKMQRNMENMLPGFLYYRFPGGKEKVLYYIPVEADDWYLFSILPVEATQERIFQQITNSAAFSFIIIVLFTTTAALFMKHNRKYRKELETALFVDPITGGISCMKFEQLARKRITEALPGTYTFLSLDICGFKLINDINGGGGGNATLMYTHSVLSTFLNDETIMCRVNADVFNVLMPTVSEAQIKKMLTEFSAALNKFNETRKNKYFLRIKAGLYMISDSGLSFMAIRDRSNIARKLAKEKQRATLFAYEFYNDAELLRQNTEREFENSMEQALRNREFKMYLQPKINIQTGKIAGAEALVRWENPSYGLLPPDKFIPVFERNGFITMIDLYIFEQACSFLRRQIDENAAVLHISVNLSRAHLFDPDFLQKFIVIRNKYDIPSQLLEFEITESMAFQQSAIIADVINKIHAAGFSCSIDDFGSGYSSLNALADIPADVLKLDKAFFRNDSQKENRNHRIIASVIALAKQLGMKVVAEGIETTSQAHFLQNVRCDIIQGYIYSRPLTVADFTLFSENWKQSPSIPAAYEIQES</sequence>
<evidence type="ECO:0000256" key="1">
    <source>
        <dbReference type="SAM" id="Phobius"/>
    </source>
</evidence>
<dbReference type="PROSITE" id="PS50883">
    <property type="entry name" value="EAL"/>
    <property type="match status" value="1"/>
</dbReference>
<dbReference type="STRING" id="906968.Trebr_2203"/>
<reference evidence="5" key="1">
    <citation type="submission" date="2011-04" db="EMBL/GenBank/DDBJ databases">
        <title>The complete genome of Treponema brennaborense DSM 12168.</title>
        <authorList>
            <person name="Lucas S."/>
            <person name="Han J."/>
            <person name="Lapidus A."/>
            <person name="Bruce D."/>
            <person name="Goodwin L."/>
            <person name="Pitluck S."/>
            <person name="Peters L."/>
            <person name="Kyrpides N."/>
            <person name="Mavromatis K."/>
            <person name="Ivanova N."/>
            <person name="Mikhailova N."/>
            <person name="Pagani I."/>
            <person name="Teshima H."/>
            <person name="Detter J.C."/>
            <person name="Tapia R."/>
            <person name="Han C."/>
            <person name="Land M."/>
            <person name="Hauser L."/>
            <person name="Markowitz V."/>
            <person name="Cheng J.-F."/>
            <person name="Hugenholtz P."/>
            <person name="Woyke T."/>
            <person name="Wu D."/>
            <person name="Gronow S."/>
            <person name="Wellnitz S."/>
            <person name="Brambilla E."/>
            <person name="Klenk H.-P."/>
            <person name="Eisen J.A."/>
        </authorList>
    </citation>
    <scope>NUCLEOTIDE SEQUENCE [LARGE SCALE GENOMIC DNA]</scope>
    <source>
        <strain evidence="5">DSM 12168 / CIP 105900 / DD5/3</strain>
    </source>
</reference>
<dbReference type="Gene3D" id="3.30.70.270">
    <property type="match status" value="1"/>
</dbReference>
<dbReference type="RefSeq" id="WP_013759317.1">
    <property type="nucleotide sequence ID" value="NC_015500.1"/>
</dbReference>
<dbReference type="InterPro" id="IPR001633">
    <property type="entry name" value="EAL_dom"/>
</dbReference>
<protein>
    <submittedName>
        <fullName evidence="4">Diguanylate cyclase/phosphodiesterase</fullName>
    </submittedName>
</protein>
<dbReference type="CDD" id="cd01948">
    <property type="entry name" value="EAL"/>
    <property type="match status" value="1"/>
</dbReference>
<dbReference type="eggNOG" id="COG2200">
    <property type="taxonomic scope" value="Bacteria"/>
</dbReference>
<dbReference type="AlphaFoldDB" id="F4LL41"/>
<keyword evidence="1" id="KW-0812">Transmembrane</keyword>
<dbReference type="SUPFAM" id="SSF141868">
    <property type="entry name" value="EAL domain-like"/>
    <property type="match status" value="1"/>
</dbReference>
<gene>
    <name evidence="4" type="ordered locus">Trebr_2203</name>
</gene>
<dbReference type="InterPro" id="IPR050706">
    <property type="entry name" value="Cyclic-di-GMP_PDE-like"/>
</dbReference>
<dbReference type="InterPro" id="IPR029787">
    <property type="entry name" value="Nucleotide_cyclase"/>
</dbReference>
<evidence type="ECO:0000313" key="4">
    <source>
        <dbReference type="EMBL" id="AEE17615.1"/>
    </source>
</evidence>
<evidence type="ECO:0000259" key="2">
    <source>
        <dbReference type="PROSITE" id="PS50883"/>
    </source>
</evidence>